<dbReference type="InterPro" id="IPR029058">
    <property type="entry name" value="AB_hydrolase_fold"/>
</dbReference>
<accession>A0A9P0AJZ4</accession>
<dbReference type="AlphaFoldDB" id="A0A9P0AJZ4"/>
<feature type="domain" description="Carboxylesterase type B" evidence="6">
    <location>
        <begin position="25"/>
        <end position="533"/>
    </location>
</feature>
<keyword evidence="5" id="KW-0732">Signal</keyword>
<dbReference type="Pfam" id="PF00135">
    <property type="entry name" value="COesterase"/>
    <property type="match status" value="1"/>
</dbReference>
<sequence>MEIEAWTKWMLLVVAAGVCFCENIEVSTPKGKIIGSDRLRTIFGDRIIYSFTNIPYAKPPVGIMRFQEPEELDSWDDPINATTKVPYCPQLVNDNAPYPQVMGTEDCLALNVYTPKVNKSAKLPVMIFFHGGNFDAGSSATYGPELMLDKDICLVTVNYRLGVLGFLTTCDEFIPANIGLKDQSLAIRWVHDNIEYFGGNPDLITVMGESAGAASTHLHLLSPLSKDYIQRGIIMSGTVDCPWGFMTRRLAVYRTKALAVLCGCPPNPSSELRECLQTVPLQQILDAARKFHEWILVPPIVYRPTIEKNGTKNFLPADPRTLESKIPVLLGMTSGEGGLFAPKILNAGPEYENDLKTIPYYILPRLLLLREDFPKDKVRAVTDEIMEHHFGQKTIDYNQIGGIVELFTDRWFLHGTIATAENYKGDAYLYYYDYLHTDFRKTPVAKNRVEGTVSHADDLLDFIPILKNRTWTDEEIAVSKRNIDLWTYFAIHGKPNRTAFPEWDTADTKKYLHITGDGLTVEEDLLPERVNFWRSLYSNESSSQRES</sequence>
<dbReference type="InterPro" id="IPR019826">
    <property type="entry name" value="Carboxylesterase_B_AS"/>
</dbReference>
<dbReference type="PROSITE" id="PS00122">
    <property type="entry name" value="CARBOXYLESTERASE_B_1"/>
    <property type="match status" value="1"/>
</dbReference>
<reference evidence="7" key="1">
    <citation type="submission" date="2021-12" db="EMBL/GenBank/DDBJ databases">
        <authorList>
            <person name="King R."/>
        </authorList>
    </citation>
    <scope>NUCLEOTIDE SEQUENCE</scope>
</reference>
<evidence type="ECO:0000256" key="3">
    <source>
        <dbReference type="ARBA" id="ARBA00022801"/>
    </source>
</evidence>
<dbReference type="Proteomes" id="UP001152759">
    <property type="component" value="Chromosome 8"/>
</dbReference>
<dbReference type="KEGG" id="btab:109033913"/>
<keyword evidence="8" id="KW-1185">Reference proteome</keyword>
<gene>
    <name evidence="7" type="ORF">BEMITA_LOCUS12939</name>
</gene>
<dbReference type="SUPFAM" id="SSF53474">
    <property type="entry name" value="alpha/beta-Hydrolases"/>
    <property type="match status" value="1"/>
</dbReference>
<dbReference type="PANTHER" id="PTHR43142:SF1">
    <property type="entry name" value="CARBOXYLIC ESTER HYDROLASE"/>
    <property type="match status" value="1"/>
</dbReference>
<feature type="signal peptide" evidence="5">
    <location>
        <begin position="1"/>
        <end position="21"/>
    </location>
</feature>
<name>A0A9P0AJZ4_BEMTA</name>
<dbReference type="EC" id="3.1.1.-" evidence="5"/>
<evidence type="ECO:0000256" key="2">
    <source>
        <dbReference type="ARBA" id="ARBA00022487"/>
    </source>
</evidence>
<keyword evidence="3 5" id="KW-0378">Hydrolase</keyword>
<keyword evidence="4" id="KW-0325">Glycoprotein</keyword>
<organism evidence="7 8">
    <name type="scientific">Bemisia tabaci</name>
    <name type="common">Sweetpotato whitefly</name>
    <name type="synonym">Aleurodes tabaci</name>
    <dbReference type="NCBI Taxonomy" id="7038"/>
    <lineage>
        <taxon>Eukaryota</taxon>
        <taxon>Metazoa</taxon>
        <taxon>Ecdysozoa</taxon>
        <taxon>Arthropoda</taxon>
        <taxon>Hexapoda</taxon>
        <taxon>Insecta</taxon>
        <taxon>Pterygota</taxon>
        <taxon>Neoptera</taxon>
        <taxon>Paraneoptera</taxon>
        <taxon>Hemiptera</taxon>
        <taxon>Sternorrhyncha</taxon>
        <taxon>Aleyrodoidea</taxon>
        <taxon>Aleyrodidae</taxon>
        <taxon>Aleyrodinae</taxon>
        <taxon>Bemisia</taxon>
    </lineage>
</organism>
<evidence type="ECO:0000256" key="1">
    <source>
        <dbReference type="ARBA" id="ARBA00005964"/>
    </source>
</evidence>
<evidence type="ECO:0000259" key="6">
    <source>
        <dbReference type="Pfam" id="PF00135"/>
    </source>
</evidence>
<dbReference type="EMBL" id="OU963869">
    <property type="protein sequence ID" value="CAH0394668.1"/>
    <property type="molecule type" value="Genomic_DNA"/>
</dbReference>
<proteinExistence type="inferred from homology"/>
<keyword evidence="2" id="KW-0719">Serine esterase</keyword>
<feature type="chain" id="PRO_5040543524" description="Carboxylic ester hydrolase" evidence="5">
    <location>
        <begin position="22"/>
        <end position="547"/>
    </location>
</feature>
<evidence type="ECO:0000256" key="5">
    <source>
        <dbReference type="RuleBase" id="RU361235"/>
    </source>
</evidence>
<protein>
    <recommendedName>
        <fullName evidence="5">Carboxylic ester hydrolase</fullName>
        <ecNumber evidence="5">3.1.1.-</ecNumber>
    </recommendedName>
</protein>
<dbReference type="InterPro" id="IPR002018">
    <property type="entry name" value="CarbesteraseB"/>
</dbReference>
<evidence type="ECO:0000313" key="7">
    <source>
        <dbReference type="EMBL" id="CAH0394668.1"/>
    </source>
</evidence>
<dbReference type="PANTHER" id="PTHR43142">
    <property type="entry name" value="CARBOXYLIC ESTER HYDROLASE"/>
    <property type="match status" value="1"/>
</dbReference>
<dbReference type="GO" id="GO:0052689">
    <property type="term" value="F:carboxylic ester hydrolase activity"/>
    <property type="evidence" value="ECO:0007669"/>
    <property type="project" value="UniProtKB-KW"/>
</dbReference>
<evidence type="ECO:0000313" key="8">
    <source>
        <dbReference type="Proteomes" id="UP001152759"/>
    </source>
</evidence>
<evidence type="ECO:0000256" key="4">
    <source>
        <dbReference type="ARBA" id="ARBA00023180"/>
    </source>
</evidence>
<dbReference type="Gene3D" id="3.40.50.1820">
    <property type="entry name" value="alpha/beta hydrolase"/>
    <property type="match status" value="1"/>
</dbReference>
<comment type="similarity">
    <text evidence="1 5">Belongs to the type-B carboxylesterase/lipase family.</text>
</comment>